<evidence type="ECO:0000313" key="3">
    <source>
        <dbReference type="RefSeq" id="XP_051859553.1"/>
    </source>
</evidence>
<feature type="compositionally biased region" description="Polar residues" evidence="1">
    <location>
        <begin position="38"/>
        <end position="56"/>
    </location>
</feature>
<feature type="compositionally biased region" description="Polar residues" evidence="1">
    <location>
        <begin position="77"/>
        <end position="94"/>
    </location>
</feature>
<evidence type="ECO:0000313" key="2">
    <source>
        <dbReference type="Proteomes" id="UP000515160"/>
    </source>
</evidence>
<dbReference type="RefSeq" id="XP_051859553.1">
    <property type="nucleotide sequence ID" value="XM_052003593.1"/>
</dbReference>
<gene>
    <name evidence="3" type="primary">LOC127565413</name>
</gene>
<feature type="compositionally biased region" description="Low complexity" evidence="1">
    <location>
        <begin position="367"/>
        <end position="377"/>
    </location>
</feature>
<feature type="region of interest" description="Disordered" evidence="1">
    <location>
        <begin position="1"/>
        <end position="94"/>
    </location>
</feature>
<dbReference type="OrthoDB" id="8061201at2759"/>
<keyword evidence="2" id="KW-1185">Reference proteome</keyword>
<accession>A0A9C6T4K6</accession>
<name>A0A9C6T4K6_DROAB</name>
<feature type="compositionally biased region" description="Polar residues" evidence="1">
    <location>
        <begin position="378"/>
        <end position="387"/>
    </location>
</feature>
<protein>
    <submittedName>
        <fullName evidence="3">Uncharacterized protein LOC127565413</fullName>
    </submittedName>
</protein>
<dbReference type="Proteomes" id="UP000515160">
    <property type="component" value="Chromosome 3"/>
</dbReference>
<dbReference type="AlphaFoldDB" id="A0A9C6T4K6"/>
<evidence type="ECO:0000256" key="1">
    <source>
        <dbReference type="SAM" id="MobiDB-lite"/>
    </source>
</evidence>
<sequence length="461" mass="50670">MASTSNSSGRIATRRTTATAINSASSKINNSKLDGKSNKMNTPKETNKKSMTSSEATRSEITDKTTKQNKTEKAKTPTITTDNGTSKENVNGYSYNENHKGPYAVYLEKNLNGNSGAINSIELAAFLSSKEIEGIEEIKKMGYGRCKVVCNSAQAANNLAYCGDLLAGCYEPKIPRHLVNTAGIIFNIPLNLSDSDILKNIKSDITIDQVERIMKKSRIDGQLIPTGRVKLWFNGAVIPKEIKLMYSRLSVQPFIYFCQCFCCFRFGHLAKHCKSKARCFRCGLAHDKQEPCGPTSCVNCKEQHVATDPNCPARIKEYSIKKIMASENMSRKDVKTKFPSIFQKASPPPLDALNFPQLPKQTGNPRSARSSNSSLQSTPVQSFSNPTPVRAASPNHFFAEEKLSQLGTKIAAFVTECREDTTTSLFSAFLVELRDFINSANAEIDAHKIASQLSLGNVLSS</sequence>
<organism evidence="2 3">
    <name type="scientific">Drosophila albomicans</name>
    <name type="common">Fruit fly</name>
    <dbReference type="NCBI Taxonomy" id="7291"/>
    <lineage>
        <taxon>Eukaryota</taxon>
        <taxon>Metazoa</taxon>
        <taxon>Ecdysozoa</taxon>
        <taxon>Arthropoda</taxon>
        <taxon>Hexapoda</taxon>
        <taxon>Insecta</taxon>
        <taxon>Pterygota</taxon>
        <taxon>Neoptera</taxon>
        <taxon>Endopterygota</taxon>
        <taxon>Diptera</taxon>
        <taxon>Brachycera</taxon>
        <taxon>Muscomorpha</taxon>
        <taxon>Ephydroidea</taxon>
        <taxon>Drosophilidae</taxon>
        <taxon>Drosophila</taxon>
    </lineage>
</organism>
<feature type="region of interest" description="Disordered" evidence="1">
    <location>
        <begin position="346"/>
        <end position="387"/>
    </location>
</feature>
<feature type="compositionally biased region" description="Low complexity" evidence="1">
    <location>
        <begin position="10"/>
        <end position="32"/>
    </location>
</feature>
<proteinExistence type="predicted"/>
<feature type="compositionally biased region" description="Basic and acidic residues" evidence="1">
    <location>
        <begin position="57"/>
        <end position="75"/>
    </location>
</feature>
<reference evidence="3" key="1">
    <citation type="submission" date="2025-08" db="UniProtKB">
        <authorList>
            <consortium name="RefSeq"/>
        </authorList>
    </citation>
    <scope>IDENTIFICATION</scope>
    <source>
        <strain evidence="3">15112-1751.03</strain>
        <tissue evidence="3">Whole Adult</tissue>
    </source>
</reference>
<dbReference type="GeneID" id="127565413"/>